<sequence length="343" mass="38990">MNTKMQINIGPNGKRGMIILALLITISCIFIFSPFLLNQNEGPFLGLIQVDKTATIQPTSNSEFEINYTVKEERHNIGFDYIFTLSFRVLESISDFYYSDIFFNQTLTSIAFKGNYDLNFYFWFEYLNSSLLESNGSEYTIQKTISTSQKLDNLKLVVFTTNLAEGVAIGRCKSLFTKEKEIIVSNLDDIEGNIYITFNQNQLNSTFKTYPDGSITYTSHVSIHKGSLAMKGSLFSLGYEAIARLGYHENETFSGEFNEEEFYEFDYEGTLSGSSTFTTESIPVELYCGLGPFFLGNTFLEFKFNSVSSVLRENWNFNGRFYIIAITVLAGIGYFAWSLNKIS</sequence>
<name>A0A5B9D5Z5_9ARCH</name>
<protein>
    <submittedName>
        <fullName evidence="1">Uncharacterized protein</fullName>
    </submittedName>
</protein>
<reference evidence="1 2" key="2">
    <citation type="journal article" date="2024" name="Int. J. Syst. Evol. Microbiol.">
        <title>Promethearchaeum syntrophicum gen. nov., sp. nov., an anaerobic, obligately syntrophic archaeon, the first isolate of the lineage 'Asgard' archaea, and proposal of the new archaeal phylum Promethearchaeota phyl. nov. and kingdom Promethearchaeati regn. nov.</title>
        <authorList>
            <person name="Imachi H."/>
            <person name="Nobu M.K."/>
            <person name="Kato S."/>
            <person name="Takaki Y."/>
            <person name="Miyazaki M."/>
            <person name="Miyata M."/>
            <person name="Ogawara M."/>
            <person name="Saito Y."/>
            <person name="Sakai S."/>
            <person name="Tahara Y.O."/>
            <person name="Takano Y."/>
            <person name="Tasumi E."/>
            <person name="Uematsu K."/>
            <person name="Yoshimura T."/>
            <person name="Itoh T."/>
            <person name="Ohkuma M."/>
            <person name="Takai K."/>
        </authorList>
    </citation>
    <scope>NUCLEOTIDE SEQUENCE [LARGE SCALE GENOMIC DNA]</scope>
    <source>
        <strain evidence="1 2">MK-D1</strain>
    </source>
</reference>
<dbReference type="PROSITE" id="PS51257">
    <property type="entry name" value="PROKAR_LIPOPROTEIN"/>
    <property type="match status" value="1"/>
</dbReference>
<dbReference type="Proteomes" id="UP000321408">
    <property type="component" value="Chromosome"/>
</dbReference>
<dbReference type="KEGG" id="psyt:DSAG12_00258"/>
<gene>
    <name evidence="1" type="ORF">DSAG12_00258</name>
</gene>
<organism evidence="1 2">
    <name type="scientific">Promethearchaeum syntrophicum</name>
    <dbReference type="NCBI Taxonomy" id="2594042"/>
    <lineage>
        <taxon>Archaea</taxon>
        <taxon>Promethearchaeati</taxon>
        <taxon>Promethearchaeota</taxon>
        <taxon>Promethearchaeia</taxon>
        <taxon>Promethearchaeales</taxon>
        <taxon>Promethearchaeaceae</taxon>
        <taxon>Promethearchaeum</taxon>
    </lineage>
</organism>
<evidence type="ECO:0000313" key="1">
    <source>
        <dbReference type="EMBL" id="QEE14445.2"/>
    </source>
</evidence>
<proteinExistence type="predicted"/>
<evidence type="ECO:0000313" key="2">
    <source>
        <dbReference type="Proteomes" id="UP000321408"/>
    </source>
</evidence>
<keyword evidence="2" id="KW-1185">Reference proteome</keyword>
<dbReference type="EMBL" id="CP042905">
    <property type="protein sequence ID" value="QEE14445.2"/>
    <property type="molecule type" value="Genomic_DNA"/>
</dbReference>
<reference evidence="1 2" key="1">
    <citation type="journal article" date="2020" name="Nature">
        <title>Isolation of an archaeon at the prokaryote-eukaryote interface.</title>
        <authorList>
            <person name="Imachi H."/>
            <person name="Nobu M.K."/>
            <person name="Nakahara N."/>
            <person name="Morono Y."/>
            <person name="Ogawara M."/>
            <person name="Takaki Y."/>
            <person name="Takano Y."/>
            <person name="Uematsu K."/>
            <person name="Ikuta T."/>
            <person name="Ito M."/>
            <person name="Matsui Y."/>
            <person name="Miyazaki M."/>
            <person name="Murata K."/>
            <person name="Saito Y."/>
            <person name="Sakai S."/>
            <person name="Song C."/>
            <person name="Tasumi E."/>
            <person name="Yamanaka Y."/>
            <person name="Yamaguchi T."/>
            <person name="Kamagata Y."/>
            <person name="Tamaki H."/>
            <person name="Takai K."/>
        </authorList>
    </citation>
    <scope>NUCLEOTIDE SEQUENCE [LARGE SCALE GENOMIC DNA]</scope>
    <source>
        <strain evidence="1 2">MK-D1</strain>
    </source>
</reference>
<accession>A0A5B9D5Z5</accession>
<dbReference type="AlphaFoldDB" id="A0A5B9D5Z5"/>